<evidence type="ECO:0000256" key="5">
    <source>
        <dbReference type="ARBA" id="ARBA00023136"/>
    </source>
</evidence>
<dbReference type="InterPro" id="IPR007156">
    <property type="entry name" value="MamQ_LemA"/>
</dbReference>
<dbReference type="Gene3D" id="1.20.1440.20">
    <property type="entry name" value="LemA-like domain"/>
    <property type="match status" value="1"/>
</dbReference>
<name>A0ABS4IVP5_9BACL</name>
<dbReference type="EMBL" id="JAGGLB010000009">
    <property type="protein sequence ID" value="MBP1991650.1"/>
    <property type="molecule type" value="Genomic_DNA"/>
</dbReference>
<keyword evidence="4 6" id="KW-1133">Transmembrane helix</keyword>
<organism evidence="7 8">
    <name type="scientific">Paenibacillus eucommiae</name>
    <dbReference type="NCBI Taxonomy" id="1355755"/>
    <lineage>
        <taxon>Bacteria</taxon>
        <taxon>Bacillati</taxon>
        <taxon>Bacillota</taxon>
        <taxon>Bacilli</taxon>
        <taxon>Bacillales</taxon>
        <taxon>Paenibacillaceae</taxon>
        <taxon>Paenibacillus</taxon>
    </lineage>
</organism>
<keyword evidence="8" id="KW-1185">Reference proteome</keyword>
<evidence type="ECO:0000256" key="3">
    <source>
        <dbReference type="ARBA" id="ARBA00022692"/>
    </source>
</evidence>
<keyword evidence="5 6" id="KW-0472">Membrane</keyword>
<dbReference type="Pfam" id="PF04011">
    <property type="entry name" value="LemA"/>
    <property type="match status" value="1"/>
</dbReference>
<comment type="caution">
    <text evidence="7">The sequence shown here is derived from an EMBL/GenBank/DDBJ whole genome shotgun (WGS) entry which is preliminary data.</text>
</comment>
<keyword evidence="3 6" id="KW-0812">Transmembrane</keyword>
<dbReference type="Proteomes" id="UP001519287">
    <property type="component" value="Unassembled WGS sequence"/>
</dbReference>
<sequence length="182" mass="21127">MELYIILIVVAIPLLWLVFKYNRLVLLRNRVRNNWSQVEVVLKNRFDLIPNLVETVSGYAAHERNTLSQLTELRTKYASAESVHQKAEASDKVSGLLSRLMVVAENYPDLHASENYLYLKQQLTETEDKIRYARQFYNDTVEAFNTAIMSFPANLIAGKFGFREESFFYINESEKAVPKIKL</sequence>
<gene>
    <name evidence="7" type="ORF">J2Z66_003257</name>
</gene>
<accession>A0ABS4IVP5</accession>
<comment type="subcellular location">
    <subcellularLocation>
        <location evidence="1">Membrane</location>
        <topology evidence="1">Single-pass membrane protein</topology>
    </subcellularLocation>
</comment>
<reference evidence="7 8" key="1">
    <citation type="submission" date="2021-03" db="EMBL/GenBank/DDBJ databases">
        <title>Genomic Encyclopedia of Type Strains, Phase IV (KMG-IV): sequencing the most valuable type-strain genomes for metagenomic binning, comparative biology and taxonomic classification.</title>
        <authorList>
            <person name="Goeker M."/>
        </authorList>
    </citation>
    <scope>NUCLEOTIDE SEQUENCE [LARGE SCALE GENOMIC DNA]</scope>
    <source>
        <strain evidence="7 8">DSM 26048</strain>
    </source>
</reference>
<dbReference type="RefSeq" id="WP_209972374.1">
    <property type="nucleotide sequence ID" value="NZ_JAGGLB010000009.1"/>
</dbReference>
<evidence type="ECO:0000313" key="7">
    <source>
        <dbReference type="EMBL" id="MBP1991650.1"/>
    </source>
</evidence>
<comment type="similarity">
    <text evidence="2">Belongs to the LemA family.</text>
</comment>
<dbReference type="InterPro" id="IPR023353">
    <property type="entry name" value="LemA-like_dom_sf"/>
</dbReference>
<dbReference type="PANTHER" id="PTHR34478">
    <property type="entry name" value="PROTEIN LEMA"/>
    <property type="match status" value="1"/>
</dbReference>
<protein>
    <submittedName>
        <fullName evidence="7">LemA protein</fullName>
    </submittedName>
</protein>
<dbReference type="PANTHER" id="PTHR34478:SF2">
    <property type="entry name" value="MEMBRANE PROTEIN"/>
    <property type="match status" value="1"/>
</dbReference>
<evidence type="ECO:0000313" key="8">
    <source>
        <dbReference type="Proteomes" id="UP001519287"/>
    </source>
</evidence>
<evidence type="ECO:0000256" key="6">
    <source>
        <dbReference type="SAM" id="Phobius"/>
    </source>
</evidence>
<dbReference type="SUPFAM" id="SSF140478">
    <property type="entry name" value="LemA-like"/>
    <property type="match status" value="1"/>
</dbReference>
<evidence type="ECO:0000256" key="1">
    <source>
        <dbReference type="ARBA" id="ARBA00004167"/>
    </source>
</evidence>
<proteinExistence type="inferred from homology"/>
<evidence type="ECO:0000256" key="4">
    <source>
        <dbReference type="ARBA" id="ARBA00022989"/>
    </source>
</evidence>
<feature type="transmembrane region" description="Helical" evidence="6">
    <location>
        <begin position="6"/>
        <end position="22"/>
    </location>
</feature>
<evidence type="ECO:0000256" key="2">
    <source>
        <dbReference type="ARBA" id="ARBA00008854"/>
    </source>
</evidence>